<proteinExistence type="predicted"/>
<dbReference type="EMBL" id="QLTK01000020">
    <property type="protein sequence ID" value="RAS23410.1"/>
    <property type="molecule type" value="Genomic_DNA"/>
</dbReference>
<evidence type="ECO:0000313" key="3">
    <source>
        <dbReference type="EMBL" id="RAS23410.1"/>
    </source>
</evidence>
<feature type="domain" description="DUF4214" evidence="2">
    <location>
        <begin position="183"/>
        <end position="235"/>
    </location>
</feature>
<dbReference type="InterPro" id="IPR025282">
    <property type="entry name" value="DUF4214"/>
</dbReference>
<gene>
    <name evidence="3" type="ORF">BX591_12016</name>
</gene>
<name>A0A329BNE7_9BURK</name>
<dbReference type="Pfam" id="PF13946">
    <property type="entry name" value="DUF4214"/>
    <property type="match status" value="2"/>
</dbReference>
<dbReference type="Proteomes" id="UP000248918">
    <property type="component" value="Unassembled WGS sequence"/>
</dbReference>
<evidence type="ECO:0000256" key="1">
    <source>
        <dbReference type="SAM" id="MobiDB-lite"/>
    </source>
</evidence>
<organism evidence="3 4">
    <name type="scientific">Paraburkholderia bryophila</name>
    <dbReference type="NCBI Taxonomy" id="420952"/>
    <lineage>
        <taxon>Bacteria</taxon>
        <taxon>Pseudomonadati</taxon>
        <taxon>Pseudomonadota</taxon>
        <taxon>Betaproteobacteria</taxon>
        <taxon>Burkholderiales</taxon>
        <taxon>Burkholderiaceae</taxon>
        <taxon>Paraburkholderia</taxon>
    </lineage>
</organism>
<accession>A0A329BNE7</accession>
<comment type="caution">
    <text evidence="3">The sequence shown here is derived from an EMBL/GenBank/DDBJ whole genome shotgun (WGS) entry which is preliminary data.</text>
</comment>
<reference evidence="3 4" key="1">
    <citation type="submission" date="2018-06" db="EMBL/GenBank/DDBJ databases">
        <title>Genomic Encyclopedia of Type Strains, Phase III (KMG-III): the genomes of soil and plant-associated and newly described type strains.</title>
        <authorList>
            <person name="Whitman W."/>
        </authorList>
    </citation>
    <scope>NUCLEOTIDE SEQUENCE [LARGE SCALE GENOMIC DNA]</scope>
    <source>
        <strain evidence="3 4">LMG 23644</strain>
    </source>
</reference>
<evidence type="ECO:0000259" key="2">
    <source>
        <dbReference type="Pfam" id="PF13946"/>
    </source>
</evidence>
<evidence type="ECO:0000313" key="4">
    <source>
        <dbReference type="Proteomes" id="UP000248918"/>
    </source>
</evidence>
<feature type="domain" description="DUF4214" evidence="2">
    <location>
        <begin position="84"/>
        <end position="133"/>
    </location>
</feature>
<dbReference type="AlphaFoldDB" id="A0A329BNE7"/>
<sequence>MSEIRTEISGRNGGRSNRRRPTKGDAASPVIVKGSTQVSADPATERVPAPIRLRYAPRKSLFSDAGNNGFRRTQNTVHVRQLMNGSDDEFIERAYRTILGRLPDRDGFSHYGRLLKDGRPRIAVLAALAASAEGRQFGSRIRGLWLRGALHRLGRLRVLRGVVQPLTKRFIEPEHAYGMDEFQALSGEALVDHAYRTFLGRPTDDVGRAHYLGQLALGASREKIVADVARSAEARSRSVRLMPDRTGIFKGLSRLPILGALSRLLALPRELADLRSQLFVVQRDADVLVDQLTSDCRARDEALTACFSELEKRHNELIQFASSRISQSTFATSLATLESSVVGKLSDRSEESVRSEFELVRKHVEVLSNDVQGVQKEYLGYQSTQRSMLGELSLRVDDQESDTVLLKQTVKLLTKAQDEMLDGLTTRRELLEAEMRGKVGRDELAAFGQQYVSLIRDSASRVELNMALRSISELADELASISNLKTAVSESDQTVEQLRRRLDFLGKSNEATDGLSRSWRSTRM</sequence>
<protein>
    <submittedName>
        <fullName evidence="3">Uncharacterized protein DUF4214</fullName>
    </submittedName>
</protein>
<feature type="region of interest" description="Disordered" evidence="1">
    <location>
        <begin position="1"/>
        <end position="31"/>
    </location>
</feature>